<feature type="repeat" description="TPR" evidence="3">
    <location>
        <begin position="774"/>
        <end position="807"/>
    </location>
</feature>
<feature type="repeat" description="TPR" evidence="3">
    <location>
        <begin position="567"/>
        <end position="600"/>
    </location>
</feature>
<evidence type="ECO:0000313" key="7">
    <source>
        <dbReference type="EMBL" id="GGO47434.1"/>
    </source>
</evidence>
<name>A0ABQ2M5V6_9ACTN</name>
<dbReference type="EMBL" id="BMNG01000008">
    <property type="protein sequence ID" value="GGO47434.1"/>
    <property type="molecule type" value="Genomic_DNA"/>
</dbReference>
<dbReference type="InterPro" id="IPR050498">
    <property type="entry name" value="Ycf3"/>
</dbReference>
<evidence type="ECO:0000256" key="4">
    <source>
        <dbReference type="SAM" id="Coils"/>
    </source>
</evidence>
<feature type="repeat" description="TPR" evidence="3">
    <location>
        <begin position="740"/>
        <end position="773"/>
    </location>
</feature>
<gene>
    <name evidence="7" type="ORF">GCM10012286_40720</name>
</gene>
<sequence length="822" mass="88822">MQELIRRRRRAGFVGRQEELRVFRENFDEPPEDERHRFLFCVHGPAGVGKTSLVHELRQVARDRGALVAYVDDAADTLPLVLAEVAAQFARQERRLKGLERALAGYRQRVREAGAGAAVDPGATGAAGAAGAPGTTGAPGAPSAGSRLVARAGVVGIGMVPVVGPFAAGAVDPEQLARGADGLRERFGSRRPRGTGEDLAGPLLEAERALTPALTDDLTSAADAAPWLVLFFDTYERTAPFLDGWLRDVMTTDRYGELPANTVVVLSGQRPLDPQLWDDTGDFACDVPLSPFTEDEARGLLAAKGVTDEPVVAEVLRLSGRLPVLVSTLAESGPQGPDEVSDPSAGAVERFLRWEPDPGRRTAALDCALPRRLDEEVVAAAVGEAGSAGFPAPEVYAWLRTLPFVADRPDGGARYHDVVRAPMLRLRLNSAPRAWSSAHVRLAGAFAARRRAREEGDRGEVGRPWARPAWRALRVEELYHDLCARPGDAFAGALREGVEACHAQTRYTAVARDWARVLADAGEDAGEEWLRRWGEDCLAALADEHLGSVRVLDLILARGGLDDAGRVAAYNARGWCHFGAGMFAEALDDHARAVDLDPADPWGHHGLAITLRARAEEGDHETALAHIDRCAELAPGAEWVAHERGETYRRMGRHEDALAELDRAHDLAPREPLTLGSRAQVKFVLGRPSEALADFDHAIALWPDYTWALMRRAHIRSILGDKEGALADLDQAERLAPGGSGILGERGDVLRFAGRHEEAIAAYGRALALDPGYAWALGSRALAHEALGDRDRALADLERALELDPGYGWAREQRERILAGGL</sequence>
<dbReference type="InterPro" id="IPR041664">
    <property type="entry name" value="AAA_16"/>
</dbReference>
<dbReference type="PROSITE" id="PS50005">
    <property type="entry name" value="TPR"/>
    <property type="match status" value="4"/>
</dbReference>
<dbReference type="Gene3D" id="1.25.40.10">
    <property type="entry name" value="Tetratricopeptide repeat domain"/>
    <property type="match status" value="3"/>
</dbReference>
<evidence type="ECO:0000259" key="6">
    <source>
        <dbReference type="Pfam" id="PF13191"/>
    </source>
</evidence>
<dbReference type="Pfam" id="PF13432">
    <property type="entry name" value="TPR_16"/>
    <property type="match status" value="1"/>
</dbReference>
<dbReference type="SMART" id="SM00028">
    <property type="entry name" value="TPR"/>
    <property type="match status" value="6"/>
</dbReference>
<keyword evidence="1" id="KW-0677">Repeat</keyword>
<evidence type="ECO:0000256" key="3">
    <source>
        <dbReference type="PROSITE-ProRule" id="PRU00339"/>
    </source>
</evidence>
<feature type="coiled-coil region" evidence="4">
    <location>
        <begin position="82"/>
        <end position="109"/>
    </location>
</feature>
<dbReference type="Pfam" id="PF13414">
    <property type="entry name" value="TPR_11"/>
    <property type="match status" value="1"/>
</dbReference>
<feature type="repeat" description="TPR" evidence="3">
    <location>
        <begin position="638"/>
        <end position="671"/>
    </location>
</feature>
<dbReference type="InterPro" id="IPR019734">
    <property type="entry name" value="TPR_rpt"/>
</dbReference>
<comment type="caution">
    <text evidence="7">The sequence shown here is derived from an EMBL/GenBank/DDBJ whole genome shotgun (WGS) entry which is preliminary data.</text>
</comment>
<dbReference type="Pfam" id="PF13191">
    <property type="entry name" value="AAA_16"/>
    <property type="match status" value="1"/>
</dbReference>
<dbReference type="InterPro" id="IPR011990">
    <property type="entry name" value="TPR-like_helical_dom_sf"/>
</dbReference>
<evidence type="ECO:0000256" key="5">
    <source>
        <dbReference type="SAM" id="MobiDB-lite"/>
    </source>
</evidence>
<protein>
    <recommendedName>
        <fullName evidence="6">Orc1-like AAA ATPase domain-containing protein</fullName>
    </recommendedName>
</protein>
<dbReference type="PANTHER" id="PTHR44858">
    <property type="entry name" value="TETRATRICOPEPTIDE REPEAT PROTEIN 6"/>
    <property type="match status" value="1"/>
</dbReference>
<keyword evidence="8" id="KW-1185">Reference proteome</keyword>
<dbReference type="InterPro" id="IPR027417">
    <property type="entry name" value="P-loop_NTPase"/>
</dbReference>
<keyword evidence="4" id="KW-0175">Coiled coil</keyword>
<organism evidence="7 8">
    <name type="scientific">Streptomyces lasiicapitis</name>
    <dbReference type="NCBI Taxonomy" id="1923961"/>
    <lineage>
        <taxon>Bacteria</taxon>
        <taxon>Bacillati</taxon>
        <taxon>Actinomycetota</taxon>
        <taxon>Actinomycetes</taxon>
        <taxon>Kitasatosporales</taxon>
        <taxon>Streptomycetaceae</taxon>
        <taxon>Streptomyces</taxon>
    </lineage>
</organism>
<evidence type="ECO:0000256" key="1">
    <source>
        <dbReference type="ARBA" id="ARBA00022737"/>
    </source>
</evidence>
<keyword evidence="2 3" id="KW-0802">TPR repeat</keyword>
<dbReference type="SUPFAM" id="SSF48452">
    <property type="entry name" value="TPR-like"/>
    <property type="match status" value="2"/>
</dbReference>
<accession>A0ABQ2M5V6</accession>
<dbReference type="Proteomes" id="UP000656881">
    <property type="component" value="Unassembled WGS sequence"/>
</dbReference>
<feature type="region of interest" description="Disordered" evidence="5">
    <location>
        <begin position="115"/>
        <end position="143"/>
    </location>
</feature>
<dbReference type="Gene3D" id="3.40.50.300">
    <property type="entry name" value="P-loop containing nucleotide triphosphate hydrolases"/>
    <property type="match status" value="1"/>
</dbReference>
<dbReference type="PANTHER" id="PTHR44858:SF1">
    <property type="entry name" value="UDP-N-ACETYLGLUCOSAMINE--PEPTIDE N-ACETYLGLUCOSAMINYLTRANSFERASE SPINDLY-RELATED"/>
    <property type="match status" value="1"/>
</dbReference>
<reference evidence="8" key="1">
    <citation type="journal article" date="2019" name="Int. J. Syst. Evol. Microbiol.">
        <title>The Global Catalogue of Microorganisms (GCM) 10K type strain sequencing project: providing services to taxonomists for standard genome sequencing and annotation.</title>
        <authorList>
            <consortium name="The Broad Institute Genomics Platform"/>
            <consortium name="The Broad Institute Genome Sequencing Center for Infectious Disease"/>
            <person name="Wu L."/>
            <person name="Ma J."/>
        </authorList>
    </citation>
    <scope>NUCLEOTIDE SEQUENCE [LARGE SCALE GENOMIC DNA]</scope>
    <source>
        <strain evidence="8">CGMCC 4.7349</strain>
    </source>
</reference>
<proteinExistence type="predicted"/>
<evidence type="ECO:0000256" key="2">
    <source>
        <dbReference type="ARBA" id="ARBA00022803"/>
    </source>
</evidence>
<dbReference type="SUPFAM" id="SSF52540">
    <property type="entry name" value="P-loop containing nucleoside triphosphate hydrolases"/>
    <property type="match status" value="1"/>
</dbReference>
<feature type="domain" description="Orc1-like AAA ATPase" evidence="6">
    <location>
        <begin position="13"/>
        <end position="190"/>
    </location>
</feature>
<evidence type="ECO:0000313" key="8">
    <source>
        <dbReference type="Proteomes" id="UP000656881"/>
    </source>
</evidence>